<dbReference type="InterPro" id="IPR043128">
    <property type="entry name" value="Rev_trsase/Diguanyl_cyclase"/>
</dbReference>
<dbReference type="InterPro" id="IPR029787">
    <property type="entry name" value="Nucleotide_cyclase"/>
</dbReference>
<dbReference type="EMBL" id="JAVRAF010000015">
    <property type="protein sequence ID" value="MDX8305251.1"/>
    <property type="molecule type" value="Genomic_DNA"/>
</dbReference>
<dbReference type="SUPFAM" id="SSF55073">
    <property type="entry name" value="Nucleotide cyclase"/>
    <property type="match status" value="1"/>
</dbReference>
<feature type="transmembrane region" description="Helical" evidence="1">
    <location>
        <begin position="215"/>
        <end position="238"/>
    </location>
</feature>
<feature type="transmembrane region" description="Helical" evidence="1">
    <location>
        <begin position="16"/>
        <end position="36"/>
    </location>
</feature>
<dbReference type="Pfam" id="PF03707">
    <property type="entry name" value="MHYT"/>
    <property type="match status" value="3"/>
</dbReference>
<reference evidence="5" key="1">
    <citation type="journal article" date="2023" name="Phytobiomes J">
        <title>Deciphering the key players within the bacterial microbiota associated with aerial crown gall tumors on rhododendron: Insights into the gallobiome.</title>
        <authorList>
            <person name="Kuzmanovic N."/>
            <person name="Nesme J."/>
            <person name="Wolf J."/>
            <person name="Neumann-Schaal M."/>
            <person name="Petersen J."/>
            <person name="Fernandez-Gnecco G."/>
            <person name="Sproeer C."/>
            <person name="Bunk B."/>
            <person name="Overmann J."/>
            <person name="Sorensen S.J."/>
            <person name="Idczak E."/>
            <person name="Smalla K."/>
        </authorList>
    </citation>
    <scope>NUCLEOTIDE SEQUENCE</scope>
    <source>
        <strain evidence="5">Rho-11.1</strain>
    </source>
</reference>
<dbReference type="PANTHER" id="PTHR44757:SF2">
    <property type="entry name" value="BIOFILM ARCHITECTURE MAINTENANCE PROTEIN MBAA"/>
    <property type="match status" value="1"/>
</dbReference>
<accession>A0AAW9FJE8</accession>
<protein>
    <submittedName>
        <fullName evidence="5">EAL domain-containing protein</fullName>
    </submittedName>
</protein>
<dbReference type="SUPFAM" id="SSF55785">
    <property type="entry name" value="PYP-like sensor domain (PAS domain)"/>
    <property type="match status" value="1"/>
</dbReference>
<dbReference type="RefSeq" id="WP_320203522.1">
    <property type="nucleotide sequence ID" value="NZ_CP192782.1"/>
</dbReference>
<dbReference type="Pfam" id="PF13188">
    <property type="entry name" value="PAS_8"/>
    <property type="match status" value="1"/>
</dbReference>
<dbReference type="SMART" id="SM00052">
    <property type="entry name" value="EAL"/>
    <property type="match status" value="1"/>
</dbReference>
<dbReference type="GO" id="GO:0016020">
    <property type="term" value="C:membrane"/>
    <property type="evidence" value="ECO:0007669"/>
    <property type="project" value="UniProtKB-UniRule"/>
</dbReference>
<dbReference type="CDD" id="cd01949">
    <property type="entry name" value="GGDEF"/>
    <property type="match status" value="1"/>
</dbReference>
<dbReference type="NCBIfam" id="TIGR00254">
    <property type="entry name" value="GGDEF"/>
    <property type="match status" value="1"/>
</dbReference>
<dbReference type="Pfam" id="PF00563">
    <property type="entry name" value="EAL"/>
    <property type="match status" value="1"/>
</dbReference>
<dbReference type="InterPro" id="IPR052155">
    <property type="entry name" value="Biofilm_reg_signaling"/>
</dbReference>
<feature type="transmembrane region" description="Helical" evidence="1">
    <location>
        <begin position="177"/>
        <end position="195"/>
    </location>
</feature>
<feature type="transmembrane region" description="Helical" evidence="1">
    <location>
        <begin position="84"/>
        <end position="105"/>
    </location>
</feature>
<evidence type="ECO:0000313" key="5">
    <source>
        <dbReference type="EMBL" id="MDX8305251.1"/>
    </source>
</evidence>
<dbReference type="InterPro" id="IPR005330">
    <property type="entry name" value="MHYT_dom"/>
</dbReference>
<dbReference type="InterPro" id="IPR035965">
    <property type="entry name" value="PAS-like_dom_sf"/>
</dbReference>
<evidence type="ECO:0000256" key="1">
    <source>
        <dbReference type="PROSITE-ProRule" id="PRU00244"/>
    </source>
</evidence>
<proteinExistence type="predicted"/>
<dbReference type="FunFam" id="3.20.20.450:FF:000001">
    <property type="entry name" value="Cyclic di-GMP phosphodiesterase yahA"/>
    <property type="match status" value="1"/>
</dbReference>
<evidence type="ECO:0000259" key="4">
    <source>
        <dbReference type="PROSITE" id="PS50924"/>
    </source>
</evidence>
<dbReference type="PROSITE" id="PS50924">
    <property type="entry name" value="MHYT"/>
    <property type="match status" value="1"/>
</dbReference>
<feature type="domain" description="EAL" evidence="2">
    <location>
        <begin position="530"/>
        <end position="780"/>
    </location>
</feature>
<sequence length="784" mass="84697">MNYVYNCIREAHDQSLLLLAALICLTGVYASIGLARHAARIDIKYKRYWAATALMAAGCTAWSTHMIGLLAFQPGMLSGFDPVMTILSLGLAVVGIGFSVAIAIGSRNRMRLLAAGFSIGLSVALLHYVGQYAYLVTGHVSWDHTLVAWSFALSLPLFGGALVASGERKLFARQCSTFLLVAGIGVLHFFGMAALQLEFDPQVGLPSSALSPEVIAPVVASVSGVLVLLAFVGLRLSLAARAQILRDRNKLRQLADLAVEGLAICDGVAIDAVNSSLARLAGYSGSDLAGQPIFVVLPKLDIKNIPEHEEEDTDLCTAAGLMIPVRVLWKSVSVGSRHQTVIAVRDQSERLRNEQAMRALAYSDTLTGLSNRLQFNNTLTLRCSEATNARSRFALLLLDLDRFKTVNDTLGHMVGDELLVRVSKRLAAAGAGLSTISRLGGDEFALIVDDVTAATEIAGAIVDFLNRPFLIEGSIIDISSSVGIALFPDHGTEPASLTRNADLALYAVKNVGGNSYGHYTPDMSSKAQTRRALELDLRRALARDEFEVHYQPQVDPKTGTVQGAEALVRWRHPTRGMVSPGEFIPLAEELGLIGSLGEWVLRASCLEAVTWPLDITVAVNLSALQLRDPGLPLIVQSALERSGLPAARLELEITESALMQDEALAFETLQKLRKMGIRISMDDFGTGYSSLNHLRRFPFSKIKIDQSFVRNIPHDKECVAIVQAITTLASKLDMSVTVEGVETDEQRAFTVSEGCDQIQGYLISRPVDAQSLRALLSVPFHTAA</sequence>
<dbReference type="InterPro" id="IPR000160">
    <property type="entry name" value="GGDEF_dom"/>
</dbReference>
<name>A0AAW9FJE8_9HYPH</name>
<evidence type="ECO:0000259" key="2">
    <source>
        <dbReference type="PROSITE" id="PS50883"/>
    </source>
</evidence>
<dbReference type="Gene3D" id="3.20.20.450">
    <property type="entry name" value="EAL domain"/>
    <property type="match status" value="1"/>
</dbReference>
<evidence type="ECO:0000259" key="3">
    <source>
        <dbReference type="PROSITE" id="PS50887"/>
    </source>
</evidence>
<dbReference type="InterPro" id="IPR035919">
    <property type="entry name" value="EAL_sf"/>
</dbReference>
<dbReference type="Gene3D" id="3.30.70.270">
    <property type="match status" value="1"/>
</dbReference>
<keyword evidence="1" id="KW-1133">Transmembrane helix</keyword>
<dbReference type="SUPFAM" id="SSF141868">
    <property type="entry name" value="EAL domain-like"/>
    <property type="match status" value="1"/>
</dbReference>
<dbReference type="SMART" id="SM00267">
    <property type="entry name" value="GGDEF"/>
    <property type="match status" value="1"/>
</dbReference>
<comment type="caution">
    <text evidence="5">The sequence shown here is derived from an EMBL/GenBank/DDBJ whole genome shotgun (WGS) entry which is preliminary data.</text>
</comment>
<feature type="domain" description="MHYT" evidence="4">
    <location>
        <begin position="12"/>
        <end position="198"/>
    </location>
</feature>
<dbReference type="InterPro" id="IPR001633">
    <property type="entry name" value="EAL_dom"/>
</dbReference>
<dbReference type="CDD" id="cd01948">
    <property type="entry name" value="EAL"/>
    <property type="match status" value="1"/>
</dbReference>
<gene>
    <name evidence="5" type="ORF">RMR22_23670</name>
</gene>
<dbReference type="AlphaFoldDB" id="A0AAW9FJE8"/>
<feature type="domain" description="GGDEF" evidence="3">
    <location>
        <begin position="391"/>
        <end position="521"/>
    </location>
</feature>
<organism evidence="5">
    <name type="scientific">Agrobacterium rosae</name>
    <dbReference type="NCBI Taxonomy" id="1972867"/>
    <lineage>
        <taxon>Bacteria</taxon>
        <taxon>Pseudomonadati</taxon>
        <taxon>Pseudomonadota</taxon>
        <taxon>Alphaproteobacteria</taxon>
        <taxon>Hyphomicrobiales</taxon>
        <taxon>Rhizobiaceae</taxon>
        <taxon>Rhizobium/Agrobacterium group</taxon>
        <taxon>Agrobacterium</taxon>
    </lineage>
</organism>
<keyword evidence="1" id="KW-0812">Transmembrane</keyword>
<dbReference type="InterPro" id="IPR000014">
    <property type="entry name" value="PAS"/>
</dbReference>
<dbReference type="PROSITE" id="PS50887">
    <property type="entry name" value="GGDEF"/>
    <property type="match status" value="1"/>
</dbReference>
<dbReference type="PANTHER" id="PTHR44757">
    <property type="entry name" value="DIGUANYLATE CYCLASE DGCP"/>
    <property type="match status" value="1"/>
</dbReference>
<feature type="transmembrane region" description="Helical" evidence="1">
    <location>
        <begin position="146"/>
        <end position="165"/>
    </location>
</feature>
<keyword evidence="1" id="KW-0472">Membrane</keyword>
<feature type="transmembrane region" description="Helical" evidence="1">
    <location>
        <begin position="112"/>
        <end position="134"/>
    </location>
</feature>
<dbReference type="PROSITE" id="PS50883">
    <property type="entry name" value="EAL"/>
    <property type="match status" value="1"/>
</dbReference>
<dbReference type="Pfam" id="PF00990">
    <property type="entry name" value="GGDEF"/>
    <property type="match status" value="1"/>
</dbReference>
<feature type="transmembrane region" description="Helical" evidence="1">
    <location>
        <begin position="48"/>
        <end position="72"/>
    </location>
</feature>